<sequence length="758" mass="86746">MNSVEKLRIRIVRLTRFFSERGNWRRSLESLWIFFWGGLISSVNARRGIGTRSMSTCMEDSGLIATIFRITYYPDLGKMVYRVDGMTSIEGEVIVNLIIMAYGIQVLNKTIDPCILKMPQLCYLQPGPLTQIEGESDVPVDISSHIPGVVYAIPDIDVYVKVMIYSKYSGDLKACVQVTMTNMMTVNVKTVGWISGLIALSALIVSAIAWENGNSNTAHHIATNAFALFSYFQGQAMFGMMSAKMPPIVRAWTQNFQWTMGIINLNFMQKIFTWYIKSTGGLPSYLHSSSLEHSIILEKRSFHPQKRSSNNFNDDKYVFRGIHRVAYSEQIETTNLFMTRFALFRVFIHYSPKIQWIRHNRFFGFKNEWKDLLKGTMYRLLLIGYPQLSLLCIWELISRDSIGAMIYAVISLIVVTGLLSYAAYWVIVLARRSLKFHKTAAYILYSDSGILTKWGSLYIQFSASAYYFIVPLLLFILLRSFFIALCQNNSLVQAIGYFLIELVYFSLIVYIRPFLDRKTNIFSIIVVSIDLLNSIFILIFANESRIYSIVVAVLGIIFFIINCIFALVLLVLLIIVSIYALVSENPDILHEQMEDDRSEYIKSKTNFSNLELNLSNENKTSNFKEMSTKNYALSSYDGSYPLSSKANNTNSNEHGNFLSSYDLVSNYISQNPSITAPPPPFKSNNMDAEYVPYRELNADSSMPNDRQFSNIQRSRYVPDQNSHTTSFSDLQSWHYIPGAPKKTRNYGLYYNSYTNRAT</sequence>
<protein>
    <recommendedName>
        <fullName evidence="8">ML-like domain-containing protein</fullName>
    </recommendedName>
</protein>
<feature type="transmembrane region" description="Helical" evidence="7">
    <location>
        <begin position="190"/>
        <end position="209"/>
    </location>
</feature>
<feature type="domain" description="ML-like" evidence="8">
    <location>
        <begin position="47"/>
        <end position="187"/>
    </location>
</feature>
<dbReference type="OrthoDB" id="5212126at2759"/>
<feature type="transmembrane region" description="Helical" evidence="7">
    <location>
        <begin position="497"/>
        <end position="515"/>
    </location>
</feature>
<dbReference type="PANTHER" id="PTHR31145:SF2">
    <property type="entry name" value="FLAVIN CARRIER PROTEIN 2"/>
    <property type="match status" value="1"/>
</dbReference>
<evidence type="ECO:0000256" key="6">
    <source>
        <dbReference type="ARBA" id="ARBA00023136"/>
    </source>
</evidence>
<proteinExistence type="inferred from homology"/>
<reference evidence="9" key="1">
    <citation type="submission" date="2020-06" db="EMBL/GenBank/DDBJ databases">
        <title>Genomes of multiple members of Pneumocystis genus reveal paths to human pathogen Pneumocystis jirovecii.</title>
        <authorList>
            <person name="Cisse O.H."/>
            <person name="Ma L."/>
            <person name="Dekker J."/>
            <person name="Khil P."/>
            <person name="Jo J."/>
            <person name="Brenchley J."/>
            <person name="Blair R."/>
            <person name="Pahar B."/>
            <person name="Chabe M."/>
            <person name="Van Rompay K.A."/>
            <person name="Keesler R."/>
            <person name="Sukura A."/>
            <person name="Hirsch V."/>
            <person name="Kutty G."/>
            <person name="Liu Y."/>
            <person name="Peng L."/>
            <person name="Chen J."/>
            <person name="Song J."/>
            <person name="Weissenbacher-Lang C."/>
            <person name="Xu J."/>
            <person name="Upham N.S."/>
            <person name="Stajich J.E."/>
            <person name="Cuomo C.A."/>
            <person name="Cushion M.T."/>
            <person name="Kovacs J.A."/>
        </authorList>
    </citation>
    <scope>NUCLEOTIDE SEQUENCE</scope>
    <source>
        <strain evidence="9">2A</strain>
    </source>
</reference>
<evidence type="ECO:0000256" key="4">
    <source>
        <dbReference type="ARBA" id="ARBA00022729"/>
    </source>
</evidence>
<dbReference type="SMART" id="SM01320">
    <property type="entry name" value="TRP_N"/>
    <property type="match status" value="1"/>
</dbReference>
<dbReference type="GO" id="GO:0009272">
    <property type="term" value="P:fungal-type cell wall biogenesis"/>
    <property type="evidence" value="ECO:0007669"/>
    <property type="project" value="TreeGrafter"/>
</dbReference>
<dbReference type="Proteomes" id="UP000663699">
    <property type="component" value="Chromosome 2"/>
</dbReference>
<keyword evidence="4" id="KW-0732">Signal</keyword>
<name>A0A899FRF0_9ASCO</name>
<evidence type="ECO:0000256" key="1">
    <source>
        <dbReference type="ARBA" id="ARBA00004141"/>
    </source>
</evidence>
<keyword evidence="3 7" id="KW-0812">Transmembrane</keyword>
<feature type="transmembrane region" description="Helical" evidence="7">
    <location>
        <begin position="380"/>
        <end position="398"/>
    </location>
</feature>
<evidence type="ECO:0000256" key="2">
    <source>
        <dbReference type="ARBA" id="ARBA00010642"/>
    </source>
</evidence>
<feature type="transmembrane region" description="Helical" evidence="7">
    <location>
        <begin position="465"/>
        <end position="485"/>
    </location>
</feature>
<keyword evidence="10" id="KW-1185">Reference proteome</keyword>
<dbReference type="InterPro" id="IPR010308">
    <property type="entry name" value="TRP_C"/>
</dbReference>
<accession>A0A899FRF0</accession>
<comment type="subcellular location">
    <subcellularLocation>
        <location evidence="1">Membrane</location>
        <topology evidence="1">Multi-pass membrane protein</topology>
    </subcellularLocation>
</comment>
<feature type="transmembrane region" description="Helical" evidence="7">
    <location>
        <begin position="404"/>
        <end position="427"/>
    </location>
</feature>
<evidence type="ECO:0000313" key="10">
    <source>
        <dbReference type="Proteomes" id="UP000663699"/>
    </source>
</evidence>
<evidence type="ECO:0000256" key="3">
    <source>
        <dbReference type="ARBA" id="ARBA00022692"/>
    </source>
</evidence>
<evidence type="ECO:0000259" key="8">
    <source>
        <dbReference type="SMART" id="SM01320"/>
    </source>
</evidence>
<dbReference type="GO" id="GO:0016020">
    <property type="term" value="C:membrane"/>
    <property type="evidence" value="ECO:0007669"/>
    <property type="project" value="UniProtKB-SubCell"/>
</dbReference>
<dbReference type="GO" id="GO:0055085">
    <property type="term" value="P:transmembrane transport"/>
    <property type="evidence" value="ECO:0007669"/>
    <property type="project" value="TreeGrafter"/>
</dbReference>
<keyword evidence="5 7" id="KW-1133">Transmembrane helix</keyword>
<organism evidence="9 10">
    <name type="scientific">Pneumocystis wakefieldiae</name>
    <dbReference type="NCBI Taxonomy" id="38082"/>
    <lineage>
        <taxon>Eukaryota</taxon>
        <taxon>Fungi</taxon>
        <taxon>Dikarya</taxon>
        <taxon>Ascomycota</taxon>
        <taxon>Taphrinomycotina</taxon>
        <taxon>Pneumocystomycetes</taxon>
        <taxon>Pneumocystaceae</taxon>
        <taxon>Pneumocystis</taxon>
    </lineage>
</organism>
<feature type="transmembrane region" description="Helical" evidence="7">
    <location>
        <begin position="521"/>
        <end position="542"/>
    </location>
</feature>
<evidence type="ECO:0000256" key="7">
    <source>
        <dbReference type="SAM" id="Phobius"/>
    </source>
</evidence>
<dbReference type="AlphaFoldDB" id="A0A899FRF0"/>
<dbReference type="InterPro" id="IPR040241">
    <property type="entry name" value="TRP_Flc/Pkd2-like"/>
</dbReference>
<feature type="transmembrane region" description="Helical" evidence="7">
    <location>
        <begin position="549"/>
        <end position="582"/>
    </location>
</feature>
<dbReference type="Pfam" id="PF06011">
    <property type="entry name" value="TRP"/>
    <property type="match status" value="1"/>
</dbReference>
<feature type="transmembrane region" description="Helical" evidence="7">
    <location>
        <begin position="221"/>
        <end position="240"/>
    </location>
</feature>
<keyword evidence="6 7" id="KW-0472">Membrane</keyword>
<dbReference type="EMBL" id="CP054533">
    <property type="protein sequence ID" value="QSL64361.1"/>
    <property type="molecule type" value="Genomic_DNA"/>
</dbReference>
<dbReference type="Pfam" id="PF14558">
    <property type="entry name" value="TRP_N"/>
    <property type="match status" value="1"/>
</dbReference>
<evidence type="ECO:0000313" key="9">
    <source>
        <dbReference type="EMBL" id="QSL64361.1"/>
    </source>
</evidence>
<comment type="similarity">
    <text evidence="2">Belongs to the transient receptor potential (TRP) ion channel family.</text>
</comment>
<gene>
    <name evidence="9" type="ORF">MERGE_001661</name>
</gene>
<dbReference type="InterPro" id="IPR032800">
    <property type="entry name" value="TRP_N"/>
</dbReference>
<evidence type="ECO:0000256" key="5">
    <source>
        <dbReference type="ARBA" id="ARBA00022989"/>
    </source>
</evidence>
<dbReference type="PANTHER" id="PTHR31145">
    <property type="entry name" value="INTEGRAL MEMBRANE PROTEIN (AFU_ORTHOLOGUE AFUA_7G01610)"/>
    <property type="match status" value="1"/>
</dbReference>